<dbReference type="PANTHER" id="PTHR12135:SF2">
    <property type="entry name" value="DNA REPAIR PROTEIN RAD34"/>
    <property type="match status" value="1"/>
</dbReference>
<dbReference type="GO" id="GO:0071942">
    <property type="term" value="C:XPC complex"/>
    <property type="evidence" value="ECO:0007669"/>
    <property type="project" value="TreeGrafter"/>
</dbReference>
<feature type="region of interest" description="Disordered" evidence="6">
    <location>
        <begin position="1"/>
        <end position="105"/>
    </location>
</feature>
<feature type="compositionally biased region" description="Acidic residues" evidence="6">
    <location>
        <begin position="62"/>
        <end position="83"/>
    </location>
</feature>
<gene>
    <name evidence="10" type="ORF">EI97DRAFT_430966</name>
</gene>
<feature type="region of interest" description="Disordered" evidence="6">
    <location>
        <begin position="266"/>
        <end position="308"/>
    </location>
</feature>
<dbReference type="InterPro" id="IPR018325">
    <property type="entry name" value="Rad4/PNGase_transGLS-fold"/>
</dbReference>
<comment type="similarity">
    <text evidence="2">Belongs to the XPC family.</text>
</comment>
<dbReference type="SUPFAM" id="SSF54001">
    <property type="entry name" value="Cysteine proteinases"/>
    <property type="match status" value="1"/>
</dbReference>
<dbReference type="FunFam" id="3.30.70.2460:FF:000001">
    <property type="entry name" value="DNA repair protein Rad4 family"/>
    <property type="match status" value="1"/>
</dbReference>
<evidence type="ECO:0000256" key="5">
    <source>
        <dbReference type="ARBA" id="ARBA00023242"/>
    </source>
</evidence>
<dbReference type="AlphaFoldDB" id="A0A6A6JR40"/>
<dbReference type="SMART" id="SM01032">
    <property type="entry name" value="BHD_3"/>
    <property type="match status" value="1"/>
</dbReference>
<feature type="compositionally biased region" description="Basic residues" evidence="6">
    <location>
        <begin position="1109"/>
        <end position="1118"/>
    </location>
</feature>
<keyword evidence="3" id="KW-0227">DNA damage</keyword>
<dbReference type="GO" id="GO:0005737">
    <property type="term" value="C:cytoplasm"/>
    <property type="evidence" value="ECO:0007669"/>
    <property type="project" value="TreeGrafter"/>
</dbReference>
<evidence type="ECO:0000259" key="9">
    <source>
        <dbReference type="SMART" id="SM01032"/>
    </source>
</evidence>
<dbReference type="Pfam" id="PF10405">
    <property type="entry name" value="BHD_3"/>
    <property type="match status" value="1"/>
</dbReference>
<evidence type="ECO:0000256" key="3">
    <source>
        <dbReference type="ARBA" id="ARBA00022763"/>
    </source>
</evidence>
<feature type="region of interest" description="Disordered" evidence="6">
    <location>
        <begin position="637"/>
        <end position="664"/>
    </location>
</feature>
<dbReference type="OrthoDB" id="300780at2759"/>
<dbReference type="InterPro" id="IPR036985">
    <property type="entry name" value="Transglutaminase-like_sf"/>
</dbReference>
<dbReference type="GeneID" id="54550994"/>
<dbReference type="GO" id="GO:0003684">
    <property type="term" value="F:damaged DNA binding"/>
    <property type="evidence" value="ECO:0007669"/>
    <property type="project" value="InterPro"/>
</dbReference>
<evidence type="ECO:0000259" key="8">
    <source>
        <dbReference type="SMART" id="SM01031"/>
    </source>
</evidence>
<dbReference type="InterPro" id="IPR018326">
    <property type="entry name" value="Rad4_beta-hairpin_dom1"/>
</dbReference>
<dbReference type="GO" id="GO:0000111">
    <property type="term" value="C:nucleotide-excision repair factor 2 complex"/>
    <property type="evidence" value="ECO:0007669"/>
    <property type="project" value="TreeGrafter"/>
</dbReference>
<evidence type="ECO:0000313" key="10">
    <source>
        <dbReference type="EMBL" id="KAF2278714.1"/>
    </source>
</evidence>
<dbReference type="InterPro" id="IPR018328">
    <property type="entry name" value="Rad4_beta-hairpin_dom3"/>
</dbReference>
<feature type="domain" description="Rad4 beta-hairpin" evidence="9">
    <location>
        <begin position="788"/>
        <end position="862"/>
    </location>
</feature>
<dbReference type="EMBL" id="ML986487">
    <property type="protein sequence ID" value="KAF2278714.1"/>
    <property type="molecule type" value="Genomic_DNA"/>
</dbReference>
<evidence type="ECO:0000256" key="6">
    <source>
        <dbReference type="SAM" id="MobiDB-lite"/>
    </source>
</evidence>
<feature type="domain" description="Rad4 beta-hairpin" evidence="8">
    <location>
        <begin position="718"/>
        <end position="781"/>
    </location>
</feature>
<reference evidence="10" key="1">
    <citation type="journal article" date="2020" name="Stud. Mycol.">
        <title>101 Dothideomycetes genomes: a test case for predicting lifestyles and emergence of pathogens.</title>
        <authorList>
            <person name="Haridas S."/>
            <person name="Albert R."/>
            <person name="Binder M."/>
            <person name="Bloem J."/>
            <person name="Labutti K."/>
            <person name="Salamov A."/>
            <person name="Andreopoulos B."/>
            <person name="Baker S."/>
            <person name="Barry K."/>
            <person name="Bills G."/>
            <person name="Bluhm B."/>
            <person name="Cannon C."/>
            <person name="Castanera R."/>
            <person name="Culley D."/>
            <person name="Daum C."/>
            <person name="Ezra D."/>
            <person name="Gonzalez J."/>
            <person name="Henrissat B."/>
            <person name="Kuo A."/>
            <person name="Liang C."/>
            <person name="Lipzen A."/>
            <person name="Lutzoni F."/>
            <person name="Magnuson J."/>
            <person name="Mondo S."/>
            <person name="Nolan M."/>
            <person name="Ohm R."/>
            <person name="Pangilinan J."/>
            <person name="Park H.-J."/>
            <person name="Ramirez L."/>
            <person name="Alfaro M."/>
            <person name="Sun H."/>
            <person name="Tritt A."/>
            <person name="Yoshinaga Y."/>
            <person name="Zwiers L.-H."/>
            <person name="Turgeon B."/>
            <person name="Goodwin S."/>
            <person name="Spatafora J."/>
            <person name="Crous P."/>
            <person name="Grigoriev I."/>
        </authorList>
    </citation>
    <scope>NUCLEOTIDE SEQUENCE</scope>
    <source>
        <strain evidence="10">CBS 379.55</strain>
    </source>
</reference>
<feature type="region of interest" description="Disordered" evidence="6">
    <location>
        <begin position="905"/>
        <end position="1157"/>
    </location>
</feature>
<evidence type="ECO:0000256" key="4">
    <source>
        <dbReference type="ARBA" id="ARBA00023204"/>
    </source>
</evidence>
<keyword evidence="11" id="KW-1185">Reference proteome</keyword>
<keyword evidence="4" id="KW-0234">DNA repair</keyword>
<feature type="compositionally biased region" description="Basic and acidic residues" evidence="6">
    <location>
        <begin position="1027"/>
        <end position="1041"/>
    </location>
</feature>
<dbReference type="Gene3D" id="3.90.260.10">
    <property type="entry name" value="Transglutaminase-like"/>
    <property type="match status" value="1"/>
</dbReference>
<protein>
    <submittedName>
        <fullName evidence="10">Rad4-domain-containing protein</fullName>
    </submittedName>
</protein>
<feature type="domain" description="Rad4 beta-hairpin" evidence="7">
    <location>
        <begin position="658"/>
        <end position="716"/>
    </location>
</feature>
<feature type="compositionally biased region" description="Basic residues" evidence="6">
    <location>
        <begin position="1146"/>
        <end position="1157"/>
    </location>
</feature>
<dbReference type="InterPro" id="IPR038765">
    <property type="entry name" value="Papain-like_cys_pep_sf"/>
</dbReference>
<feature type="compositionally biased region" description="Basic residues" evidence="6">
    <location>
        <begin position="24"/>
        <end position="36"/>
    </location>
</feature>
<dbReference type="Pfam" id="PF10404">
    <property type="entry name" value="BHD_2"/>
    <property type="match status" value="1"/>
</dbReference>
<sequence>MPPIIPRKRLQSESPPPQEEKPAKRAARRPPSRRVHKESVFQTLDTPPTLSRSASKTRALLEQEDDSESSGEASSDEEFEDVDIGWATSSKGRGKQEGKDADCSADEQWEDALITPRLEDEPAPQISGDINVTVSAQGAQAGFSAAPAGKKGPSKIQRQIRMETHCMHVQLLMFHNHLRNAWVQDKEVQKMLVHDLSASCWKEVERYWRDAGITGGPQRVVEGAWPGKWAKQPVMSNWQDTGKWAKQPVMSNWQDTGKRGVEQYVPAKDDKTAKSKAGRASVSQNKNEDRGQWDWAPGSEKLEPNTPNLSAGDPLFRLLRSLTAYWKSKFKITAPSLRKRGYLSPGTCEAEIAAWREDPSDADTFGERIENRESFRQLAEKYQGSRDVGQQLFTALLRGLGIEARMVASLQPLGFAWNQAEEGKGKNLEKLQTKSTFASSRKRSTNATKPVTANRSPETRRGTRISPINLSDDDSSSLSSLVSLSSDSDMGTSLAKPASKSRKYGEELPYPTYWTEAISPLTNTPISVSPLPRILISSSSASEGLSDFYCRGAAAEKAKQVFAYIVAFSSDGSAKDVTTRYLPKQQWPGKTKGVRLPAEKVPIYNKRGKVVRMHEYDWFKDVLRLYARPRSKRQPWDEIEEEGDLVPRKPEKPKTMDEDGGKETLQGYKGSAVYVLERHLRREEALRPGAKVVRYFVTGKGDKEKREPVYYRKDIVTCKTVESWHKEGRAVKEGEQPLKYVPMRAVTVTRKREIEEREREEGKKVKQGLYSRDQTDWIIPEPIQDGKIPRNAFGNIDVYVPTMIPKGAVHIPLKGTAAICRKLGVDYAEACTGFEFGKQRAVPVLTGVVVAAENEDLVIDAWEADQAQKQQKEDDKRTAQALSLWKKFASGLRIIDRMRREYGEEIQLPGPKEKASTSGTVGTKRSEWDAFQNHTGGFEGGFLREDDEAQQGQSAGGFLRDDDDASMADDRSVRQGSATNKDSALTIDDGEWKAAPISHKPPASSLRAPISLHAAHEDTPEVSIDGSVDHIRNREDSRDTPIEPASKRTTRARPRTSKATSKPMDGTEADTGPDRQDRSLQNETSDADVDDSSAAGGGIQRATPLLGSHRTRSKRQSARKADARVRSHFFAEGSDEETDLSPSKRQQGRARRTRAAE</sequence>
<evidence type="ECO:0000313" key="11">
    <source>
        <dbReference type="Proteomes" id="UP000800097"/>
    </source>
</evidence>
<feature type="region of interest" description="Disordered" evidence="6">
    <location>
        <begin position="426"/>
        <end position="501"/>
    </location>
</feature>
<dbReference type="SMART" id="SM01031">
    <property type="entry name" value="BHD_2"/>
    <property type="match status" value="1"/>
</dbReference>
<comment type="subcellular location">
    <subcellularLocation>
        <location evidence="1">Nucleus</location>
    </subcellularLocation>
</comment>
<proteinExistence type="inferred from homology"/>
<dbReference type="Proteomes" id="UP000800097">
    <property type="component" value="Unassembled WGS sequence"/>
</dbReference>
<dbReference type="InterPro" id="IPR042488">
    <property type="entry name" value="Rad4_BHD3_sf"/>
</dbReference>
<dbReference type="Pfam" id="PF10403">
    <property type="entry name" value="BHD_1"/>
    <property type="match status" value="1"/>
</dbReference>
<evidence type="ECO:0000259" key="7">
    <source>
        <dbReference type="SMART" id="SM01030"/>
    </source>
</evidence>
<feature type="compositionally biased region" description="Polar residues" evidence="6">
    <location>
        <begin position="40"/>
        <end position="56"/>
    </location>
</feature>
<dbReference type="RefSeq" id="XP_033656253.1">
    <property type="nucleotide sequence ID" value="XM_033797819.1"/>
</dbReference>
<organism evidence="10 11">
    <name type="scientific">Westerdykella ornata</name>
    <dbReference type="NCBI Taxonomy" id="318751"/>
    <lineage>
        <taxon>Eukaryota</taxon>
        <taxon>Fungi</taxon>
        <taxon>Dikarya</taxon>
        <taxon>Ascomycota</taxon>
        <taxon>Pezizomycotina</taxon>
        <taxon>Dothideomycetes</taxon>
        <taxon>Pleosporomycetidae</taxon>
        <taxon>Pleosporales</taxon>
        <taxon>Sporormiaceae</taxon>
        <taxon>Westerdykella</taxon>
    </lineage>
</organism>
<dbReference type="GO" id="GO:0006289">
    <property type="term" value="P:nucleotide-excision repair"/>
    <property type="evidence" value="ECO:0007669"/>
    <property type="project" value="InterPro"/>
</dbReference>
<feature type="compositionally biased region" description="Polar residues" evidence="6">
    <location>
        <begin position="974"/>
        <end position="983"/>
    </location>
</feature>
<dbReference type="PANTHER" id="PTHR12135">
    <property type="entry name" value="DNA REPAIR PROTEIN XP-C / RAD4"/>
    <property type="match status" value="1"/>
</dbReference>
<dbReference type="GO" id="GO:0006298">
    <property type="term" value="P:mismatch repair"/>
    <property type="evidence" value="ECO:0007669"/>
    <property type="project" value="TreeGrafter"/>
</dbReference>
<keyword evidence="5" id="KW-0539">Nucleus</keyword>
<feature type="compositionally biased region" description="Polar residues" evidence="6">
    <location>
        <begin position="433"/>
        <end position="456"/>
    </location>
</feature>
<accession>A0A6A6JR40</accession>
<dbReference type="Gene3D" id="3.30.70.2460">
    <property type="entry name" value="Rad4, beta-hairpin domain BHD3"/>
    <property type="match status" value="1"/>
</dbReference>
<dbReference type="GO" id="GO:0003697">
    <property type="term" value="F:single-stranded DNA binding"/>
    <property type="evidence" value="ECO:0007669"/>
    <property type="project" value="TreeGrafter"/>
</dbReference>
<dbReference type="InterPro" id="IPR018327">
    <property type="entry name" value="BHD_2"/>
</dbReference>
<name>A0A6A6JR40_WESOR</name>
<feature type="compositionally biased region" description="Low complexity" evidence="6">
    <location>
        <begin position="476"/>
        <end position="489"/>
    </location>
</feature>
<evidence type="ECO:0000256" key="2">
    <source>
        <dbReference type="ARBA" id="ARBA00009525"/>
    </source>
</evidence>
<dbReference type="Pfam" id="PF03835">
    <property type="entry name" value="Rad4"/>
    <property type="match status" value="1"/>
</dbReference>
<dbReference type="SMART" id="SM01030">
    <property type="entry name" value="BHD_1"/>
    <property type="match status" value="1"/>
</dbReference>
<evidence type="ECO:0000256" key="1">
    <source>
        <dbReference type="ARBA" id="ARBA00004123"/>
    </source>
</evidence>
<dbReference type="InterPro" id="IPR004583">
    <property type="entry name" value="DNA_repair_Rad4"/>
</dbReference>
<feature type="compositionally biased region" description="Basic and acidic residues" evidence="6">
    <location>
        <begin position="645"/>
        <end position="662"/>
    </location>
</feature>
<dbReference type="Gene3D" id="2.20.20.110">
    <property type="entry name" value="Rad4, beta-hairpin domain BHD1"/>
    <property type="match status" value="1"/>
</dbReference>